<evidence type="ECO:0000313" key="1">
    <source>
        <dbReference type="EMBL" id="SHN12574.1"/>
    </source>
</evidence>
<name>A0A1M7P7I3_9FLAO</name>
<reference evidence="2" key="1">
    <citation type="submission" date="2016-11" db="EMBL/GenBank/DDBJ databases">
        <authorList>
            <person name="Varghese N."/>
            <person name="Submissions S."/>
        </authorList>
    </citation>
    <scope>NUCLEOTIDE SEQUENCE [LARGE SCALE GENOMIC DNA]</scope>
    <source>
        <strain evidence="2">CGMCC 1.2749</strain>
    </source>
</reference>
<protein>
    <submittedName>
        <fullName evidence="1">Uncharacterized protein</fullName>
    </submittedName>
</protein>
<dbReference type="AlphaFoldDB" id="A0A1M7P7I3"/>
<dbReference type="Proteomes" id="UP000184092">
    <property type="component" value="Unassembled WGS sequence"/>
</dbReference>
<dbReference type="EMBL" id="FRCL01000014">
    <property type="protein sequence ID" value="SHN12574.1"/>
    <property type="molecule type" value="Genomic_DNA"/>
</dbReference>
<keyword evidence="2" id="KW-1185">Reference proteome</keyword>
<dbReference type="STRING" id="178356.SAMN05216269_11454"/>
<accession>A0A1M7P7I3</accession>
<gene>
    <name evidence="1" type="ORF">SAMN05216269_11454</name>
</gene>
<organism evidence="1 2">
    <name type="scientific">Flavobacterium xinjiangense</name>
    <dbReference type="NCBI Taxonomy" id="178356"/>
    <lineage>
        <taxon>Bacteria</taxon>
        <taxon>Pseudomonadati</taxon>
        <taxon>Bacteroidota</taxon>
        <taxon>Flavobacteriia</taxon>
        <taxon>Flavobacteriales</taxon>
        <taxon>Flavobacteriaceae</taxon>
        <taxon>Flavobacterium</taxon>
    </lineage>
</organism>
<proteinExistence type="predicted"/>
<evidence type="ECO:0000313" key="2">
    <source>
        <dbReference type="Proteomes" id="UP000184092"/>
    </source>
</evidence>
<sequence length="81" mass="9493">MKKSYFRKFFLSFEGSKNFQNNFSTYTVSETLPFKSPYSQTPLFICLNTFLDSIFSFNNFVCTTIYFVISCQNLYSPGTPR</sequence>